<dbReference type="AlphaFoldDB" id="A0A543GA32"/>
<gene>
    <name evidence="3" type="ORF">FB388_0281</name>
</gene>
<keyword evidence="4" id="KW-1185">Reference proteome</keyword>
<evidence type="ECO:0000313" key="4">
    <source>
        <dbReference type="Proteomes" id="UP000319818"/>
    </source>
</evidence>
<accession>A0A543GA32</accession>
<feature type="compositionally biased region" description="Low complexity" evidence="1">
    <location>
        <begin position="9"/>
        <end position="19"/>
    </location>
</feature>
<name>A0A543GA32_9PSEU</name>
<evidence type="ECO:0000256" key="1">
    <source>
        <dbReference type="SAM" id="MobiDB-lite"/>
    </source>
</evidence>
<proteinExistence type="predicted"/>
<reference evidence="3 4" key="1">
    <citation type="submission" date="2019-06" db="EMBL/GenBank/DDBJ databases">
        <title>Sequencing the genomes of 1000 actinobacteria strains.</title>
        <authorList>
            <person name="Klenk H.-P."/>
        </authorList>
    </citation>
    <scope>NUCLEOTIDE SEQUENCE [LARGE SCALE GENOMIC DNA]</scope>
    <source>
        <strain evidence="3 4">DSM 45511</strain>
    </source>
</reference>
<feature type="transmembrane region" description="Helical" evidence="2">
    <location>
        <begin position="108"/>
        <end position="129"/>
    </location>
</feature>
<organism evidence="3 4">
    <name type="scientific">Pseudonocardia cypriaca</name>
    <dbReference type="NCBI Taxonomy" id="882449"/>
    <lineage>
        <taxon>Bacteria</taxon>
        <taxon>Bacillati</taxon>
        <taxon>Actinomycetota</taxon>
        <taxon>Actinomycetes</taxon>
        <taxon>Pseudonocardiales</taxon>
        <taxon>Pseudonocardiaceae</taxon>
        <taxon>Pseudonocardia</taxon>
    </lineage>
</organism>
<dbReference type="RefSeq" id="WP_142095798.1">
    <property type="nucleotide sequence ID" value="NZ_VFPH01000001.1"/>
</dbReference>
<feature type="compositionally biased region" description="Basic and acidic residues" evidence="1">
    <location>
        <begin position="48"/>
        <end position="57"/>
    </location>
</feature>
<dbReference type="EMBL" id="VFPH01000001">
    <property type="protein sequence ID" value="TQM42943.1"/>
    <property type="molecule type" value="Genomic_DNA"/>
</dbReference>
<dbReference type="OrthoDB" id="3657730at2"/>
<feature type="region of interest" description="Disordered" evidence="1">
    <location>
        <begin position="1"/>
        <end position="57"/>
    </location>
</feature>
<evidence type="ECO:0000256" key="2">
    <source>
        <dbReference type="SAM" id="Phobius"/>
    </source>
</evidence>
<feature type="transmembrane region" description="Helical" evidence="2">
    <location>
        <begin position="141"/>
        <end position="162"/>
    </location>
</feature>
<evidence type="ECO:0000313" key="3">
    <source>
        <dbReference type="EMBL" id="TQM42943.1"/>
    </source>
</evidence>
<keyword evidence="2" id="KW-1133">Transmembrane helix</keyword>
<protein>
    <recommendedName>
        <fullName evidence="5">Tetratricopeptide repeat protein</fullName>
    </recommendedName>
</protein>
<evidence type="ECO:0008006" key="5">
    <source>
        <dbReference type="Google" id="ProtNLM"/>
    </source>
</evidence>
<comment type="caution">
    <text evidence="3">The sequence shown here is derived from an EMBL/GenBank/DDBJ whole genome shotgun (WGS) entry which is preliminary data.</text>
</comment>
<feature type="transmembrane region" description="Helical" evidence="2">
    <location>
        <begin position="85"/>
        <end position="102"/>
    </location>
</feature>
<keyword evidence="2" id="KW-0812">Transmembrane</keyword>
<keyword evidence="2" id="KW-0472">Membrane</keyword>
<sequence>MGGDGTGDASGDATADVSGVATQPRDEPERTQPGEAQADEPGESPAPEPERAPEERTWSAPAAALLNLTGLGLGYLYLRCWLRATACLVIVALMVVVAFANDASGSPWLWRVLAATWAVATAADAWGVARGRPRPVTRAQWLRPLALGFVAVLVVAGAHIGYAGAARATYAAGLEAQGRADCTQANRSFDALTGPYELTLSRDVPAAALRRAECSDFIGAEEAERSGALAGAVSAYQAFRRDHAGSLLEPFAREGARRVLLAWAVALRGAGDLDGAIARYRDLLGELGGEPGAAQVRADLAATHVDRAAAARATMAAAAGAARVDAMRAAMDDLLLVGQELGDTPAAAGVPQAVLDTFAQANSAFTEGRFCDALPVLDYAITLPEAAGVAPVANGDRARSLSGCGLANFSTGDYTGATDRFRSLTTDYPNDPGVPQARSALIAAEVGLAAEMPLPLPAPIDAPASEPVVVYNAAGTEVRVLVAGPTAQEVTLPACPGCPASYALGADSCPGAAGKPSSSIRLRPGTYYVLQDRDELGPDDTVKTPITVRPGGGELCVTITEK</sequence>
<dbReference type="Proteomes" id="UP000319818">
    <property type="component" value="Unassembled WGS sequence"/>
</dbReference>